<dbReference type="RefSeq" id="WP_015154521.1">
    <property type="nucleotide sequence ID" value="NZ_JAVKZF010000002.1"/>
</dbReference>
<evidence type="ECO:0000313" key="3">
    <source>
        <dbReference type="Proteomes" id="UP000282574"/>
    </source>
</evidence>
<dbReference type="Gene3D" id="1.10.10.10">
    <property type="entry name" value="Winged helix-like DNA-binding domain superfamily/Winged helix DNA-binding domain"/>
    <property type="match status" value="1"/>
</dbReference>
<feature type="domain" description="Transcription regulator PadR N-terminal" evidence="1">
    <location>
        <begin position="27"/>
        <end position="98"/>
    </location>
</feature>
<accession>A0AB37UFY1</accession>
<dbReference type="EMBL" id="RSCK01000041">
    <property type="protein sequence ID" value="RUT10505.1"/>
    <property type="molecule type" value="Genomic_DNA"/>
</dbReference>
<dbReference type="InterPro" id="IPR036390">
    <property type="entry name" value="WH_DNA-bd_sf"/>
</dbReference>
<dbReference type="InterPro" id="IPR036388">
    <property type="entry name" value="WH-like_DNA-bd_sf"/>
</dbReference>
<dbReference type="Pfam" id="PF03551">
    <property type="entry name" value="PadR"/>
    <property type="match status" value="1"/>
</dbReference>
<reference evidence="2 3" key="1">
    <citation type="journal article" date="2019" name="Genome Biol. Evol.">
        <title>Day and night: Metabolic profiles and evolutionary relationships of six axenic non-marine cyanobacteria.</title>
        <authorList>
            <person name="Will S.E."/>
            <person name="Henke P."/>
            <person name="Boedeker C."/>
            <person name="Huang S."/>
            <person name="Brinkmann H."/>
            <person name="Rohde M."/>
            <person name="Jarek M."/>
            <person name="Friedl T."/>
            <person name="Seufert S."/>
            <person name="Schumacher M."/>
            <person name="Overmann J."/>
            <person name="Neumann-Schaal M."/>
            <person name="Petersen J."/>
        </authorList>
    </citation>
    <scope>NUCLEOTIDE SEQUENCE [LARGE SCALE GENOMIC DNA]</scope>
    <source>
        <strain evidence="2 3">SAG 39.79</strain>
    </source>
</reference>
<gene>
    <name evidence="2" type="ORF">DSM107010_41910</name>
</gene>
<evidence type="ECO:0000313" key="2">
    <source>
        <dbReference type="EMBL" id="RUT10505.1"/>
    </source>
</evidence>
<keyword evidence="3" id="KW-1185">Reference proteome</keyword>
<comment type="caution">
    <text evidence="2">The sequence shown here is derived from an EMBL/GenBank/DDBJ whole genome shotgun (WGS) entry which is preliminary data.</text>
</comment>
<proteinExistence type="predicted"/>
<sequence length="114" mass="13518">MQLEDIYQYFANPPEIYLCQEQAVCYILSVLLEGESYGSGLIQKLEREESRYRLSDTVLYAALKFLEDEGAIAGYWQKLEGRGRPRRMFRLNHQWQDEARKLAKLWSDSITKYK</sequence>
<evidence type="ECO:0000259" key="1">
    <source>
        <dbReference type="Pfam" id="PF03551"/>
    </source>
</evidence>
<name>A0AB37UFY1_9CYAN</name>
<protein>
    <submittedName>
        <fullName evidence="2">Period-extender protein</fullName>
    </submittedName>
</protein>
<dbReference type="AlphaFoldDB" id="A0AB37UFY1"/>
<organism evidence="2 3">
    <name type="scientific">Chroococcidiopsis cubana SAG 39.79</name>
    <dbReference type="NCBI Taxonomy" id="388085"/>
    <lineage>
        <taxon>Bacteria</taxon>
        <taxon>Bacillati</taxon>
        <taxon>Cyanobacteriota</taxon>
        <taxon>Cyanophyceae</taxon>
        <taxon>Chroococcidiopsidales</taxon>
        <taxon>Chroococcidiopsidaceae</taxon>
        <taxon>Chroococcidiopsis</taxon>
    </lineage>
</organism>
<dbReference type="SUPFAM" id="SSF46785">
    <property type="entry name" value="Winged helix' DNA-binding domain"/>
    <property type="match status" value="1"/>
</dbReference>
<dbReference type="InterPro" id="IPR005149">
    <property type="entry name" value="Tscrpt_reg_PadR_N"/>
</dbReference>
<dbReference type="Proteomes" id="UP000282574">
    <property type="component" value="Unassembled WGS sequence"/>
</dbReference>